<evidence type="ECO:0000313" key="14">
    <source>
        <dbReference type="Proteomes" id="UP000236621"/>
    </source>
</evidence>
<gene>
    <name evidence="13" type="ORF">TCAP_07576</name>
</gene>
<evidence type="ECO:0000256" key="5">
    <source>
        <dbReference type="ARBA" id="ARBA00022729"/>
    </source>
</evidence>
<feature type="domain" description="V-type proton ATPase subunit S1/VOA1 transmembrane" evidence="12">
    <location>
        <begin position="222"/>
        <end position="261"/>
    </location>
</feature>
<keyword evidence="14" id="KW-1185">Reference proteome</keyword>
<evidence type="ECO:0000256" key="10">
    <source>
        <dbReference type="SAM" id="Phobius"/>
    </source>
</evidence>
<accession>A0A2K3PSN9</accession>
<dbReference type="AlphaFoldDB" id="A0A2K3PSN9"/>
<keyword evidence="6" id="KW-0256">Endoplasmic reticulum</keyword>
<dbReference type="InterPro" id="IPR037654">
    <property type="entry name" value="Big1"/>
</dbReference>
<dbReference type="EMBL" id="NRSZ01001314">
    <property type="protein sequence ID" value="PNY18308.1"/>
    <property type="molecule type" value="Genomic_DNA"/>
</dbReference>
<keyword evidence="4 10" id="KW-0812">Transmembrane</keyword>
<evidence type="ECO:0000313" key="13">
    <source>
        <dbReference type="EMBL" id="PNY18308.1"/>
    </source>
</evidence>
<evidence type="ECO:0000256" key="8">
    <source>
        <dbReference type="ARBA" id="ARBA00023136"/>
    </source>
</evidence>
<proteinExistence type="inferred from homology"/>
<keyword evidence="9" id="KW-0961">Cell wall biogenesis/degradation</keyword>
<comment type="caution">
    <text evidence="13">The sequence shown here is derived from an EMBL/GenBank/DDBJ whole genome shotgun (WGS) entry which is preliminary data.</text>
</comment>
<dbReference type="Pfam" id="PF20520">
    <property type="entry name" value="Ac45-VOA1_TM"/>
    <property type="match status" value="1"/>
</dbReference>
<dbReference type="PANTHER" id="PTHR28285">
    <property type="entry name" value="PROTEIN BIG1"/>
    <property type="match status" value="1"/>
</dbReference>
<organism evidence="13 14">
    <name type="scientific">Tolypocladium capitatum</name>
    <dbReference type="NCBI Taxonomy" id="45235"/>
    <lineage>
        <taxon>Eukaryota</taxon>
        <taxon>Fungi</taxon>
        <taxon>Dikarya</taxon>
        <taxon>Ascomycota</taxon>
        <taxon>Pezizomycotina</taxon>
        <taxon>Sordariomycetes</taxon>
        <taxon>Hypocreomycetidae</taxon>
        <taxon>Hypocreales</taxon>
        <taxon>Ophiocordycipitaceae</taxon>
        <taxon>Tolypocladium</taxon>
    </lineage>
</organism>
<evidence type="ECO:0000259" key="12">
    <source>
        <dbReference type="Pfam" id="PF20520"/>
    </source>
</evidence>
<dbReference type="GO" id="GO:0005789">
    <property type="term" value="C:endoplasmic reticulum membrane"/>
    <property type="evidence" value="ECO:0007669"/>
    <property type="project" value="UniProtKB-SubCell"/>
</dbReference>
<evidence type="ECO:0000256" key="7">
    <source>
        <dbReference type="ARBA" id="ARBA00022989"/>
    </source>
</evidence>
<feature type="signal peptide" evidence="11">
    <location>
        <begin position="1"/>
        <end position="18"/>
    </location>
</feature>
<dbReference type="OrthoDB" id="9985059at2759"/>
<comment type="similarity">
    <text evidence="2">Belongs to the BIG1 family.</text>
</comment>
<feature type="transmembrane region" description="Helical" evidence="10">
    <location>
        <begin position="223"/>
        <end position="246"/>
    </location>
</feature>
<reference evidence="13 14" key="1">
    <citation type="submission" date="2017-08" db="EMBL/GenBank/DDBJ databases">
        <title>Harnessing the power of phylogenomics to disentangle the directionality and signatures of interkingdom host jumping in the parasitic fungal genus Tolypocladium.</title>
        <authorList>
            <person name="Quandt C.A."/>
            <person name="Patterson W."/>
            <person name="Spatafora J.W."/>
        </authorList>
    </citation>
    <scope>NUCLEOTIDE SEQUENCE [LARGE SCALE GENOMIC DNA]</scope>
    <source>
        <strain evidence="13 14">CBS 113982</strain>
    </source>
</reference>
<comment type="subcellular location">
    <subcellularLocation>
        <location evidence="1">Endoplasmic reticulum membrane</location>
        <topology evidence="1">Single-pass type I membrane protein</topology>
    </subcellularLocation>
</comment>
<dbReference type="STRING" id="45235.A0A2K3PSN9"/>
<evidence type="ECO:0000256" key="9">
    <source>
        <dbReference type="ARBA" id="ARBA00023316"/>
    </source>
</evidence>
<evidence type="ECO:0000256" key="11">
    <source>
        <dbReference type="SAM" id="SignalP"/>
    </source>
</evidence>
<evidence type="ECO:0000256" key="2">
    <source>
        <dbReference type="ARBA" id="ARBA00008203"/>
    </source>
</evidence>
<evidence type="ECO:0000256" key="6">
    <source>
        <dbReference type="ARBA" id="ARBA00022824"/>
    </source>
</evidence>
<evidence type="ECO:0000256" key="4">
    <source>
        <dbReference type="ARBA" id="ARBA00022692"/>
    </source>
</evidence>
<evidence type="ECO:0000256" key="3">
    <source>
        <dbReference type="ARBA" id="ARBA00022089"/>
    </source>
</evidence>
<evidence type="ECO:0000256" key="1">
    <source>
        <dbReference type="ARBA" id="ARBA00004115"/>
    </source>
</evidence>
<name>A0A2K3PSN9_9HYPO</name>
<keyword evidence="5 11" id="KW-0732">Signal</keyword>
<dbReference type="GO" id="GO:0071555">
    <property type="term" value="P:cell wall organization"/>
    <property type="evidence" value="ECO:0007669"/>
    <property type="project" value="UniProtKB-KW"/>
</dbReference>
<dbReference type="GO" id="GO:0009272">
    <property type="term" value="P:fungal-type cell wall biogenesis"/>
    <property type="evidence" value="ECO:0007669"/>
    <property type="project" value="TreeGrafter"/>
</dbReference>
<protein>
    <recommendedName>
        <fullName evidence="3">Protein BIG1</fullName>
    </recommendedName>
</protein>
<dbReference type="Proteomes" id="UP000236621">
    <property type="component" value="Unassembled WGS sequence"/>
</dbReference>
<feature type="chain" id="PRO_5014431564" description="Protein BIG1" evidence="11">
    <location>
        <begin position="19"/>
        <end position="271"/>
    </location>
</feature>
<dbReference type="InterPro" id="IPR046756">
    <property type="entry name" value="VAS1/VOA1_TM"/>
</dbReference>
<dbReference type="PANTHER" id="PTHR28285:SF1">
    <property type="entry name" value="PROTEIN BIG1"/>
    <property type="match status" value="1"/>
</dbReference>
<dbReference type="GO" id="GO:0006078">
    <property type="term" value="P:(1-&gt;6)-beta-D-glucan biosynthetic process"/>
    <property type="evidence" value="ECO:0007669"/>
    <property type="project" value="TreeGrafter"/>
</dbReference>
<keyword evidence="7 10" id="KW-1133">Transmembrane helix</keyword>
<sequence length="271" mass="29926">MRLQILAGALALPGAAFALSDSSPWVLLSTSKFRDAYNHNQIQTSAEVLRHTKDILATCPTDRYLVVTQPGVHAADLRGADGCSMPHLCRAVQDRRVQSRYTVSEVVGDVANFGIAKHIRTACAEKKKVVTVEEIGLASLPFHDRVSTLSENDAILASSLEMSTKSDSYTILLFSTPAEPAYEPDFIDSLHMDLKRDMEEIPTRPEENKTQRDTRSLFEKYQFFTPGIFMGLIVAILLLSILYVGLNALSSLEVSYGAFEKEMGPAAQKKQ</sequence>
<keyword evidence="8 10" id="KW-0472">Membrane</keyword>